<dbReference type="Pfam" id="PF07992">
    <property type="entry name" value="Pyr_redox_2"/>
    <property type="match status" value="1"/>
</dbReference>
<dbReference type="Proteomes" id="UP000660862">
    <property type="component" value="Unassembled WGS sequence"/>
</dbReference>
<keyword evidence="5" id="KW-1185">Reference proteome</keyword>
<dbReference type="EMBL" id="BMER01000001">
    <property type="protein sequence ID" value="GGG74200.1"/>
    <property type="molecule type" value="Genomic_DNA"/>
</dbReference>
<proteinExistence type="predicted"/>
<dbReference type="PANTHER" id="PTHR48105">
    <property type="entry name" value="THIOREDOXIN REDUCTASE 1-RELATED-RELATED"/>
    <property type="match status" value="1"/>
</dbReference>
<evidence type="ECO:0000256" key="2">
    <source>
        <dbReference type="ARBA" id="ARBA00023002"/>
    </source>
</evidence>
<protein>
    <recommendedName>
        <fullName evidence="3">FAD/NAD(P)-binding domain-containing protein</fullName>
    </recommendedName>
</protein>
<organism evidence="4 5">
    <name type="scientific">Parapedobacter pyrenivorans</name>
    <dbReference type="NCBI Taxonomy" id="1305674"/>
    <lineage>
        <taxon>Bacteria</taxon>
        <taxon>Pseudomonadati</taxon>
        <taxon>Bacteroidota</taxon>
        <taxon>Sphingobacteriia</taxon>
        <taxon>Sphingobacteriales</taxon>
        <taxon>Sphingobacteriaceae</taxon>
        <taxon>Parapedobacter</taxon>
    </lineage>
</organism>
<dbReference type="InterPro" id="IPR036188">
    <property type="entry name" value="FAD/NAD-bd_sf"/>
</dbReference>
<dbReference type="SUPFAM" id="SSF51905">
    <property type="entry name" value="FAD/NAD(P)-binding domain"/>
    <property type="match status" value="1"/>
</dbReference>
<name>A0A917HBP2_9SPHI</name>
<comment type="caution">
    <text evidence="4">The sequence shown here is derived from an EMBL/GenBank/DDBJ whole genome shotgun (WGS) entry which is preliminary data.</text>
</comment>
<evidence type="ECO:0000256" key="1">
    <source>
        <dbReference type="ARBA" id="ARBA00022630"/>
    </source>
</evidence>
<keyword evidence="2" id="KW-0560">Oxidoreductase</keyword>
<sequence length="302" mass="32569">MKQQQKTIDAVIVGGSYAGLAAGMTLGRSMREVLIIDSGKPCNAQTPHAHNFLTQDGNTPARIAALGREQVLAYPTVQFITDEVLDVTGEDLLFQIKTASGQRIATKKVLFATGIKDQLPDIDGLAACWGISVIHCPYCHGYEYRSEPTGLLMNGEMAFEKARMIHHWTKQLTLFTNGESTIGDAERQLTEMGIVIVETPLQKIVHTDGYLNQVVLTDGNKVTLQALYAHAPFIQHNSLPEKLGCALSESGHIKVDVFQKTTVPGIYAAGDNVTMLRSVATAVASGTSAGAFINHALIMGGY</sequence>
<reference evidence="4" key="2">
    <citation type="submission" date="2020-09" db="EMBL/GenBank/DDBJ databases">
        <authorList>
            <person name="Sun Q."/>
            <person name="Zhou Y."/>
        </authorList>
    </citation>
    <scope>NUCLEOTIDE SEQUENCE</scope>
    <source>
        <strain evidence="4">CGMCC 1.12195</strain>
    </source>
</reference>
<dbReference type="RefSeq" id="WP_188504086.1">
    <property type="nucleotide sequence ID" value="NZ_BMER01000001.1"/>
</dbReference>
<dbReference type="GO" id="GO:0016491">
    <property type="term" value="F:oxidoreductase activity"/>
    <property type="evidence" value="ECO:0007669"/>
    <property type="project" value="UniProtKB-KW"/>
</dbReference>
<dbReference type="InterPro" id="IPR023753">
    <property type="entry name" value="FAD/NAD-binding_dom"/>
</dbReference>
<evidence type="ECO:0000313" key="5">
    <source>
        <dbReference type="Proteomes" id="UP000660862"/>
    </source>
</evidence>
<evidence type="ECO:0000259" key="3">
    <source>
        <dbReference type="Pfam" id="PF07992"/>
    </source>
</evidence>
<reference evidence="4" key="1">
    <citation type="journal article" date="2014" name="Int. J. Syst. Evol. Microbiol.">
        <title>Complete genome sequence of Corynebacterium casei LMG S-19264T (=DSM 44701T), isolated from a smear-ripened cheese.</title>
        <authorList>
            <consortium name="US DOE Joint Genome Institute (JGI-PGF)"/>
            <person name="Walter F."/>
            <person name="Albersmeier A."/>
            <person name="Kalinowski J."/>
            <person name="Ruckert C."/>
        </authorList>
    </citation>
    <scope>NUCLEOTIDE SEQUENCE</scope>
    <source>
        <strain evidence="4">CGMCC 1.12195</strain>
    </source>
</reference>
<accession>A0A917HBP2</accession>
<feature type="domain" description="FAD/NAD(P)-binding" evidence="3">
    <location>
        <begin position="9"/>
        <end position="286"/>
    </location>
</feature>
<dbReference type="AlphaFoldDB" id="A0A917HBP2"/>
<gene>
    <name evidence="4" type="ORF">GCM10007415_02040</name>
</gene>
<evidence type="ECO:0000313" key="4">
    <source>
        <dbReference type="EMBL" id="GGG74200.1"/>
    </source>
</evidence>
<keyword evidence="1" id="KW-0285">Flavoprotein</keyword>
<dbReference type="Gene3D" id="3.50.50.60">
    <property type="entry name" value="FAD/NAD(P)-binding domain"/>
    <property type="match status" value="2"/>
</dbReference>
<dbReference type="InterPro" id="IPR050097">
    <property type="entry name" value="Ferredoxin-NADP_redctase_2"/>
</dbReference>
<dbReference type="PRINTS" id="PR00368">
    <property type="entry name" value="FADPNR"/>
</dbReference>
<dbReference type="PRINTS" id="PR00469">
    <property type="entry name" value="PNDRDTASEII"/>
</dbReference>